<protein>
    <submittedName>
        <fullName evidence="1">Uncharacterized protein</fullName>
    </submittedName>
</protein>
<evidence type="ECO:0000313" key="1">
    <source>
        <dbReference type="EMBL" id="SDF11618.1"/>
    </source>
</evidence>
<dbReference type="AlphaFoldDB" id="A0A1G7IG97"/>
<sequence>MIFANNLIRSIAHFKKWSIFAPALQEKAFRFPPEFMLSLRLFSRKTKVVVRK</sequence>
<keyword evidence="2" id="KW-1185">Reference proteome</keyword>
<proteinExistence type="predicted"/>
<reference evidence="1 2" key="1">
    <citation type="submission" date="2016-10" db="EMBL/GenBank/DDBJ databases">
        <authorList>
            <person name="de Groot N.N."/>
        </authorList>
    </citation>
    <scope>NUCLEOTIDE SEQUENCE [LARGE SCALE GENOMIC DNA]</scope>
    <source>
        <strain evidence="1 2">DSM 23421</strain>
    </source>
</reference>
<dbReference type="Proteomes" id="UP000199109">
    <property type="component" value="Unassembled WGS sequence"/>
</dbReference>
<dbReference type="STRING" id="641691.SAMN05421636_11215"/>
<accession>A0A1G7IG97</accession>
<evidence type="ECO:0000313" key="2">
    <source>
        <dbReference type="Proteomes" id="UP000199109"/>
    </source>
</evidence>
<gene>
    <name evidence="1" type="ORF">SAMN05421636_11215</name>
</gene>
<dbReference type="EMBL" id="FNAO01000012">
    <property type="protein sequence ID" value="SDF11618.1"/>
    <property type="molecule type" value="Genomic_DNA"/>
</dbReference>
<organism evidence="1 2">
    <name type="scientific">Pricia antarctica</name>
    <dbReference type="NCBI Taxonomy" id="641691"/>
    <lineage>
        <taxon>Bacteria</taxon>
        <taxon>Pseudomonadati</taxon>
        <taxon>Bacteroidota</taxon>
        <taxon>Flavobacteriia</taxon>
        <taxon>Flavobacteriales</taxon>
        <taxon>Flavobacteriaceae</taxon>
        <taxon>Pricia</taxon>
    </lineage>
</organism>
<name>A0A1G7IG97_9FLAO</name>